<keyword evidence="3" id="KW-1185">Reference proteome</keyword>
<reference evidence="2 3" key="1">
    <citation type="submission" date="2023-03" db="EMBL/GenBank/DDBJ databases">
        <title>High recombination rates correlate with genetic variation in Cardiocondyla obscurior ants.</title>
        <authorList>
            <person name="Errbii M."/>
        </authorList>
    </citation>
    <scope>NUCLEOTIDE SEQUENCE [LARGE SCALE GENOMIC DNA]</scope>
    <source>
        <strain evidence="2">Alpha-2009</strain>
        <tissue evidence="2">Whole body</tissue>
    </source>
</reference>
<protein>
    <submittedName>
        <fullName evidence="2">Uncharacterized protein</fullName>
    </submittedName>
</protein>
<gene>
    <name evidence="2" type="ORF">PUN28_012240</name>
</gene>
<evidence type="ECO:0000256" key="1">
    <source>
        <dbReference type="SAM" id="MobiDB-lite"/>
    </source>
</evidence>
<dbReference type="Proteomes" id="UP001430953">
    <property type="component" value="Unassembled WGS sequence"/>
</dbReference>
<evidence type="ECO:0000313" key="3">
    <source>
        <dbReference type="Proteomes" id="UP001430953"/>
    </source>
</evidence>
<proteinExistence type="predicted"/>
<organism evidence="2 3">
    <name type="scientific">Cardiocondyla obscurior</name>
    <dbReference type="NCBI Taxonomy" id="286306"/>
    <lineage>
        <taxon>Eukaryota</taxon>
        <taxon>Metazoa</taxon>
        <taxon>Ecdysozoa</taxon>
        <taxon>Arthropoda</taxon>
        <taxon>Hexapoda</taxon>
        <taxon>Insecta</taxon>
        <taxon>Pterygota</taxon>
        <taxon>Neoptera</taxon>
        <taxon>Endopterygota</taxon>
        <taxon>Hymenoptera</taxon>
        <taxon>Apocrita</taxon>
        <taxon>Aculeata</taxon>
        <taxon>Formicoidea</taxon>
        <taxon>Formicidae</taxon>
        <taxon>Myrmicinae</taxon>
        <taxon>Cardiocondyla</taxon>
    </lineage>
</organism>
<evidence type="ECO:0000313" key="2">
    <source>
        <dbReference type="EMBL" id="KAL0112833.1"/>
    </source>
</evidence>
<name>A0AAW2FBF1_9HYME</name>
<accession>A0AAW2FBF1</accession>
<sequence>MHFPFTVPRSGCIIPDSGRRTCDYSRSDGNETRRSYEFQSSAYDCVTSTCEWYPRRKLEKEKESRFSPADSGRPHRGTRGNLAKGPPFPPSRYYACSKLARSRSRYVNDNAQLPQ</sequence>
<feature type="region of interest" description="Disordered" evidence="1">
    <location>
        <begin position="59"/>
        <end position="90"/>
    </location>
</feature>
<comment type="caution">
    <text evidence="2">The sequence shown here is derived from an EMBL/GenBank/DDBJ whole genome shotgun (WGS) entry which is preliminary data.</text>
</comment>
<dbReference type="AlphaFoldDB" id="A0AAW2FBF1"/>
<dbReference type="EMBL" id="JADYXP020000012">
    <property type="protein sequence ID" value="KAL0112833.1"/>
    <property type="molecule type" value="Genomic_DNA"/>
</dbReference>